<dbReference type="InterPro" id="IPR008266">
    <property type="entry name" value="Tyr_kinase_AS"/>
</dbReference>
<evidence type="ECO:0000313" key="3">
    <source>
        <dbReference type="Proteomes" id="UP000305238"/>
    </source>
</evidence>
<gene>
    <name evidence="2" type="ORF">ETD96_44015</name>
</gene>
<comment type="caution">
    <text evidence="2">The sequence shown here is derived from an EMBL/GenBank/DDBJ whole genome shotgun (WGS) entry which is preliminary data.</text>
</comment>
<dbReference type="PROSITE" id="PS00109">
    <property type="entry name" value="PROTEIN_KINASE_TYR"/>
    <property type="match status" value="1"/>
</dbReference>
<reference evidence="2 3" key="1">
    <citation type="submission" date="2019-05" db="EMBL/GenBank/DDBJ databases">
        <title>Draft genome sequence of Actinomadura geliboluensis A8036.</title>
        <authorList>
            <person name="Saricaoglu S."/>
            <person name="Isik K."/>
        </authorList>
    </citation>
    <scope>NUCLEOTIDE SEQUENCE [LARGE SCALE GENOMIC DNA]</scope>
    <source>
        <strain evidence="2 3">A8036</strain>
    </source>
</reference>
<dbReference type="InterPro" id="IPR011009">
    <property type="entry name" value="Kinase-like_dom_sf"/>
</dbReference>
<evidence type="ECO:0000313" key="2">
    <source>
        <dbReference type="EMBL" id="TMR21893.1"/>
    </source>
</evidence>
<dbReference type="OrthoDB" id="3837852at2"/>
<evidence type="ECO:0000259" key="1">
    <source>
        <dbReference type="Pfam" id="PF01636"/>
    </source>
</evidence>
<accession>A0A5S4FMK2</accession>
<dbReference type="AlphaFoldDB" id="A0A5S4FMK2"/>
<organism evidence="2 3">
    <name type="scientific">Actinomadura geliboluensis</name>
    <dbReference type="NCBI Taxonomy" id="882440"/>
    <lineage>
        <taxon>Bacteria</taxon>
        <taxon>Bacillati</taxon>
        <taxon>Actinomycetota</taxon>
        <taxon>Actinomycetes</taxon>
        <taxon>Streptosporangiales</taxon>
        <taxon>Thermomonosporaceae</taxon>
        <taxon>Actinomadura</taxon>
    </lineage>
</organism>
<dbReference type="EMBL" id="VCKZ01000751">
    <property type="protein sequence ID" value="TMR21893.1"/>
    <property type="molecule type" value="Genomic_DNA"/>
</dbReference>
<dbReference type="Proteomes" id="UP000305238">
    <property type="component" value="Unassembled WGS sequence"/>
</dbReference>
<feature type="domain" description="Aminoglycoside phosphotransferase" evidence="1">
    <location>
        <begin position="27"/>
        <end position="175"/>
    </location>
</feature>
<keyword evidence="3" id="KW-1185">Reference proteome</keyword>
<protein>
    <recommendedName>
        <fullName evidence="1">Aminoglycoside phosphotransferase domain-containing protein</fullName>
    </recommendedName>
</protein>
<dbReference type="InterPro" id="IPR002575">
    <property type="entry name" value="Aminoglycoside_PTrfase"/>
</dbReference>
<proteinExistence type="predicted"/>
<sequence length="255" mass="28461">MAGPRHRWFVRSHTEHDPAPDWLAVPLVRDAARKLALVHRSAGAVDQASLDTGRTRLHVYDWPMRRVLRQAGPLVDDMVARGRPPAHIEAVTAGLARLSAERVGLYLGPRGLTHHDLRTENLLVRDGRVVEIVDWDRAHWDVQWYDVALAGLHLAHLGADRPRWDLADAFVAAYRDETEHELTDEALAWLFRFTAVRNLAVSRSPAKWARLLRGVEERWQSGPSALVDGLVAEDHVAVDLDVVEDGGSLGAVGVR</sequence>
<dbReference type="Pfam" id="PF01636">
    <property type="entry name" value="APH"/>
    <property type="match status" value="1"/>
</dbReference>
<dbReference type="GO" id="GO:0004672">
    <property type="term" value="F:protein kinase activity"/>
    <property type="evidence" value="ECO:0007669"/>
    <property type="project" value="InterPro"/>
</dbReference>
<dbReference type="SUPFAM" id="SSF56112">
    <property type="entry name" value="Protein kinase-like (PK-like)"/>
    <property type="match status" value="1"/>
</dbReference>
<name>A0A5S4FMK2_9ACTN</name>
<dbReference type="Gene3D" id="3.90.1200.10">
    <property type="match status" value="1"/>
</dbReference>